<evidence type="ECO:0000313" key="8">
    <source>
        <dbReference type="Proteomes" id="UP000250572"/>
    </source>
</evidence>
<dbReference type="InterPro" id="IPR028740">
    <property type="entry name" value="EPLIN_Lim_dom"/>
</dbReference>
<dbReference type="AlphaFoldDB" id="A0A315VMQ4"/>
<feature type="compositionally biased region" description="Polar residues" evidence="5">
    <location>
        <begin position="189"/>
        <end position="200"/>
    </location>
</feature>
<feature type="compositionally biased region" description="Low complexity" evidence="5">
    <location>
        <begin position="85"/>
        <end position="104"/>
    </location>
</feature>
<dbReference type="PROSITE" id="PS00478">
    <property type="entry name" value="LIM_DOMAIN_1"/>
    <property type="match status" value="1"/>
</dbReference>
<feature type="compositionally biased region" description="Basic and acidic residues" evidence="5">
    <location>
        <begin position="173"/>
        <end position="188"/>
    </location>
</feature>
<feature type="compositionally biased region" description="Polar residues" evidence="5">
    <location>
        <begin position="490"/>
        <end position="499"/>
    </location>
</feature>
<dbReference type="Pfam" id="PF00412">
    <property type="entry name" value="LIM"/>
    <property type="match status" value="1"/>
</dbReference>
<feature type="domain" description="LIM zinc-binding" evidence="6">
    <location>
        <begin position="298"/>
        <end position="358"/>
    </location>
</feature>
<feature type="compositionally biased region" description="Basic and acidic residues" evidence="5">
    <location>
        <begin position="500"/>
        <end position="514"/>
    </location>
</feature>
<evidence type="ECO:0000313" key="7">
    <source>
        <dbReference type="EMBL" id="PWA24325.1"/>
    </source>
</evidence>
<gene>
    <name evidence="7" type="ORF">CCH79_00018699</name>
</gene>
<dbReference type="InterPro" id="IPR001781">
    <property type="entry name" value="Znf_LIM"/>
</dbReference>
<feature type="region of interest" description="Disordered" evidence="5">
    <location>
        <begin position="375"/>
        <end position="410"/>
    </location>
</feature>
<feature type="compositionally biased region" description="Low complexity" evidence="5">
    <location>
        <begin position="266"/>
        <end position="279"/>
    </location>
</feature>
<dbReference type="Proteomes" id="UP000250572">
    <property type="component" value="Unassembled WGS sequence"/>
</dbReference>
<dbReference type="Gene3D" id="2.10.110.10">
    <property type="entry name" value="Cysteine Rich Protein"/>
    <property type="match status" value="1"/>
</dbReference>
<reference evidence="7 8" key="1">
    <citation type="journal article" date="2018" name="G3 (Bethesda)">
        <title>A High-Quality Reference Genome for the Invasive Mosquitofish Gambusia affinis Using a Chicago Library.</title>
        <authorList>
            <person name="Hoffberg S.L."/>
            <person name="Troendle N.J."/>
            <person name="Glenn T.C."/>
            <person name="Mahmud O."/>
            <person name="Louha S."/>
            <person name="Chalopin D."/>
            <person name="Bennetzen J.L."/>
            <person name="Mauricio R."/>
        </authorList>
    </citation>
    <scope>NUCLEOTIDE SEQUENCE [LARGE SCALE GENOMIC DNA]</scope>
    <source>
        <strain evidence="7">NE01/NJP1002.9</strain>
        <tissue evidence="7">Muscle</tissue>
    </source>
</reference>
<keyword evidence="2 4" id="KW-0862">Zinc</keyword>
<evidence type="ECO:0000256" key="4">
    <source>
        <dbReference type="PROSITE-ProRule" id="PRU00125"/>
    </source>
</evidence>
<evidence type="ECO:0000256" key="2">
    <source>
        <dbReference type="ARBA" id="ARBA00022833"/>
    </source>
</evidence>
<dbReference type="PANTHER" id="PTHR24206">
    <property type="entry name" value="OS06G0237300 PROTEIN"/>
    <property type="match status" value="1"/>
</dbReference>
<feature type="compositionally biased region" description="Acidic residues" evidence="5">
    <location>
        <begin position="586"/>
        <end position="602"/>
    </location>
</feature>
<dbReference type="GO" id="GO:0046872">
    <property type="term" value="F:metal ion binding"/>
    <property type="evidence" value="ECO:0007669"/>
    <property type="project" value="UniProtKB-KW"/>
</dbReference>
<keyword evidence="8" id="KW-1185">Reference proteome</keyword>
<feature type="compositionally biased region" description="Basic and acidic residues" evidence="5">
    <location>
        <begin position="432"/>
        <end position="442"/>
    </location>
</feature>
<dbReference type="SMART" id="SM00132">
    <property type="entry name" value="LIM"/>
    <property type="match status" value="1"/>
</dbReference>
<comment type="caution">
    <text evidence="7">The sequence shown here is derived from an EMBL/GenBank/DDBJ whole genome shotgun (WGS) entry which is preliminary data.</text>
</comment>
<protein>
    <recommendedName>
        <fullName evidence="6">LIM zinc-binding domain-containing protein</fullName>
    </recommendedName>
</protein>
<proteinExistence type="predicted"/>
<sequence>MASVAPFSRRQWESQSVRVTAKELSIVSARGKNTAIAERFSKYQMAAEVGRAERKKMVVEPLPSSLSGGNLSVLKKLWEQQQQPLSTSWSHSSSSPLAKPTSRSQVQTKVLRAAGSSLEVLPETRTNPLTEEAEDPMEMEAKSGRDLEEQEAAAAGTSDIEKPSVPINNLKMMFERGDSPDKGSKEQTSRGNAGDNSSNMDHLLGDGSLAESTPLRDRMALYKAAISKQDSDHLDGFAGKQKENVPPCSLEMSPDSEPNGRRVFTPESNGSGPGTPSSGQKDSSHSKPPKSFHLPVRETCVACQKTVYPLERLVANKDVYHSSCFRCSHCNTKLSLATYASLHNNIYCKPHFCQLFKAKGNYDEGFGHRPHKELWESKGEADEAVDRSSPGTKPKAQSPPSNQSSPSVEDSPLAKVLVLTATMEALGQPTPEKSDKPAETRRLKISWPPKTEPEEAPGRSEPVADTAALKPIKAKWPPEEEEKEEEENRGSPSLLQSSSLKERSAAFSHDDRSRSPAAAEDSPEDSCVEVQSSSGEEMKSDAAEEEEPQKMEEEPQKMEEEQVTAVSSPEEEVEASRSSQDVGFWDSDEVEEKEEEEEELSVEEMIKRNRCYGEEEEEEDEEEDKFDQKHFKDFMFLQCVSSASSYCGGSFSLVELLDAFYITRKKKIQFFHAWFYCSIASDLSACFELLFDLLHGGNQLHQTHKAFVDVGFRITAFRSAQQNLMLELTTLWEIFPLRTDFLSAVRRSPTRGSIVAAAAELCLKLPEAIGSAESASSIKCLRTRNSVLSSPHAADAV</sequence>
<evidence type="ECO:0000259" key="6">
    <source>
        <dbReference type="PROSITE" id="PS50023"/>
    </source>
</evidence>
<organism evidence="7 8">
    <name type="scientific">Gambusia affinis</name>
    <name type="common">Western mosquitofish</name>
    <name type="synonym">Heterandria affinis</name>
    <dbReference type="NCBI Taxonomy" id="33528"/>
    <lineage>
        <taxon>Eukaryota</taxon>
        <taxon>Metazoa</taxon>
        <taxon>Chordata</taxon>
        <taxon>Craniata</taxon>
        <taxon>Vertebrata</taxon>
        <taxon>Euteleostomi</taxon>
        <taxon>Actinopterygii</taxon>
        <taxon>Neopterygii</taxon>
        <taxon>Teleostei</taxon>
        <taxon>Neoteleostei</taxon>
        <taxon>Acanthomorphata</taxon>
        <taxon>Ovalentaria</taxon>
        <taxon>Atherinomorphae</taxon>
        <taxon>Cyprinodontiformes</taxon>
        <taxon>Poeciliidae</taxon>
        <taxon>Poeciliinae</taxon>
        <taxon>Gambusia</taxon>
    </lineage>
</organism>
<evidence type="ECO:0000256" key="1">
    <source>
        <dbReference type="ARBA" id="ARBA00022723"/>
    </source>
</evidence>
<feature type="region of interest" description="Disordered" evidence="5">
    <location>
        <begin position="233"/>
        <end position="291"/>
    </location>
</feature>
<feature type="compositionally biased region" description="Basic and acidic residues" evidence="5">
    <location>
        <begin position="536"/>
        <end position="560"/>
    </location>
</feature>
<keyword evidence="3 4" id="KW-0440">LIM domain</keyword>
<keyword evidence="1 4" id="KW-0479">Metal-binding</keyword>
<dbReference type="SUPFAM" id="SSF57716">
    <property type="entry name" value="Glucocorticoid receptor-like (DNA-binding domain)"/>
    <property type="match status" value="2"/>
</dbReference>
<evidence type="ECO:0000256" key="3">
    <source>
        <dbReference type="ARBA" id="ARBA00023038"/>
    </source>
</evidence>
<feature type="region of interest" description="Disordered" evidence="5">
    <location>
        <begin position="82"/>
        <end position="211"/>
    </location>
</feature>
<accession>A0A315VMQ4</accession>
<dbReference type="CDD" id="cd09485">
    <property type="entry name" value="LIM_Eplin_alpha_beta"/>
    <property type="match status" value="1"/>
</dbReference>
<feature type="region of interest" description="Disordered" evidence="5">
    <location>
        <begin position="423"/>
        <end position="602"/>
    </location>
</feature>
<name>A0A315VMQ4_GAMAF</name>
<feature type="compositionally biased region" description="Low complexity" evidence="5">
    <location>
        <begin position="398"/>
        <end position="407"/>
    </location>
</feature>
<feature type="compositionally biased region" description="Basic and acidic residues" evidence="5">
    <location>
        <begin position="375"/>
        <end position="386"/>
    </location>
</feature>
<dbReference type="FunFam" id="2.10.110.10:FF:000002">
    <property type="entry name" value="LIM domain and actin-binding 1"/>
    <property type="match status" value="1"/>
</dbReference>
<dbReference type="PROSITE" id="PS50023">
    <property type="entry name" value="LIM_DOMAIN_2"/>
    <property type="match status" value="1"/>
</dbReference>
<dbReference type="EMBL" id="NHOQ01001446">
    <property type="protein sequence ID" value="PWA24325.1"/>
    <property type="molecule type" value="Genomic_DNA"/>
</dbReference>
<dbReference type="STRING" id="33528.ENSGAFP00000017573"/>
<evidence type="ECO:0000256" key="5">
    <source>
        <dbReference type="SAM" id="MobiDB-lite"/>
    </source>
</evidence>
<feature type="compositionally biased region" description="Basic and acidic residues" evidence="5">
    <location>
        <begin position="233"/>
        <end position="243"/>
    </location>
</feature>